<dbReference type="Pfam" id="PF08145">
    <property type="entry name" value="BOP1NT"/>
    <property type="match status" value="1"/>
</dbReference>
<dbReference type="SMART" id="SM01035">
    <property type="entry name" value="BOP1NT"/>
    <property type="match status" value="1"/>
</dbReference>
<feature type="compositionally biased region" description="Acidic residues" evidence="9">
    <location>
        <begin position="69"/>
        <end position="78"/>
    </location>
</feature>
<dbReference type="InterPro" id="IPR015943">
    <property type="entry name" value="WD40/YVTN_repeat-like_dom_sf"/>
</dbReference>
<dbReference type="GO" id="GO:0070545">
    <property type="term" value="C:PeBoW complex"/>
    <property type="evidence" value="ECO:0007669"/>
    <property type="project" value="TreeGrafter"/>
</dbReference>
<evidence type="ECO:0000256" key="4">
    <source>
        <dbReference type="ARBA" id="ARBA00022737"/>
    </source>
</evidence>
<evidence type="ECO:0000256" key="3">
    <source>
        <dbReference type="ARBA" id="ARBA00022574"/>
    </source>
</evidence>
<evidence type="ECO:0000313" key="11">
    <source>
        <dbReference type="EMBL" id="CAD7431820.1"/>
    </source>
</evidence>
<reference evidence="11" key="1">
    <citation type="submission" date="2020-11" db="EMBL/GenBank/DDBJ databases">
        <authorList>
            <person name="Tran Van P."/>
        </authorList>
    </citation>
    <scope>NUCLEOTIDE SEQUENCE</scope>
</reference>
<feature type="domain" description="BOP1 N-terminal" evidence="10">
    <location>
        <begin position="235"/>
        <end position="495"/>
    </location>
</feature>
<dbReference type="SMART" id="SM00320">
    <property type="entry name" value="WD40"/>
    <property type="match status" value="8"/>
</dbReference>
<keyword evidence="4" id="KW-0677">Repeat</keyword>
<keyword evidence="3 8" id="KW-0853">WD repeat</keyword>
<proteinExistence type="inferred from homology"/>
<dbReference type="HAMAP" id="MF_03027">
    <property type="entry name" value="BOP1"/>
    <property type="match status" value="1"/>
</dbReference>
<dbReference type="GO" id="GO:0000466">
    <property type="term" value="P:maturation of 5.8S rRNA from tricistronic rRNA transcript (SSU-rRNA, 5.8S rRNA, LSU-rRNA)"/>
    <property type="evidence" value="ECO:0007669"/>
    <property type="project" value="UniProtKB-UniRule"/>
</dbReference>
<feature type="compositionally biased region" description="Acidic residues" evidence="9">
    <location>
        <begin position="117"/>
        <end position="142"/>
    </location>
</feature>
<dbReference type="GO" id="GO:0000463">
    <property type="term" value="P:maturation of LSU-rRNA from tricistronic rRNA transcript (SSU-rRNA, 5.8S rRNA, LSU-rRNA)"/>
    <property type="evidence" value="ECO:0007669"/>
    <property type="project" value="UniProtKB-UniRule"/>
</dbReference>
<dbReference type="GO" id="GO:0005654">
    <property type="term" value="C:nucleoplasm"/>
    <property type="evidence" value="ECO:0007669"/>
    <property type="project" value="UniProtKB-SubCell"/>
</dbReference>
<dbReference type="EMBL" id="OB795183">
    <property type="protein sequence ID" value="CAD7431820.1"/>
    <property type="molecule type" value="Genomic_DNA"/>
</dbReference>
<name>A0A7R9ED52_9NEOP</name>
<feature type="compositionally biased region" description="Polar residues" evidence="9">
    <location>
        <begin position="1"/>
        <end position="11"/>
    </location>
</feature>
<dbReference type="FunFam" id="2.130.10.10:FF:000061">
    <property type="entry name" value="Ribosome biogenesis protein BOP1 homolog"/>
    <property type="match status" value="1"/>
</dbReference>
<feature type="repeat" description="WD" evidence="8">
    <location>
        <begin position="502"/>
        <end position="543"/>
    </location>
</feature>
<dbReference type="InterPro" id="IPR028598">
    <property type="entry name" value="BOP1/Erb1"/>
</dbReference>
<evidence type="ECO:0000256" key="8">
    <source>
        <dbReference type="PROSITE-ProRule" id="PRU00221"/>
    </source>
</evidence>
<evidence type="ECO:0000256" key="7">
    <source>
        <dbReference type="HAMAP-Rule" id="MF_03027"/>
    </source>
</evidence>
<dbReference type="InterPro" id="IPR036322">
    <property type="entry name" value="WD40_repeat_dom_sf"/>
</dbReference>
<comment type="function">
    <text evidence="6">Component of the PeBoW complex, which is required for maturation of 28S and 5.8S ribosomal RNAs and formation of the 60S ribosome.</text>
</comment>
<dbReference type="SUPFAM" id="SSF50978">
    <property type="entry name" value="WD40 repeat-like"/>
    <property type="match status" value="1"/>
</dbReference>
<protein>
    <recommendedName>
        <fullName evidence="7">Ribosome biogenesis protein BOP1 homolog</fullName>
    </recommendedName>
</protein>
<comment type="similarity">
    <text evidence="7">Belongs to the WD repeat BOP1/ERB1 family.</text>
</comment>
<feature type="region of interest" description="Disordered" evidence="9">
    <location>
        <begin position="1"/>
        <end position="223"/>
    </location>
</feature>
<feature type="compositionally biased region" description="Acidic residues" evidence="9">
    <location>
        <begin position="32"/>
        <end position="45"/>
    </location>
</feature>
<dbReference type="PROSITE" id="PS50294">
    <property type="entry name" value="WD_REPEATS_REGION"/>
    <property type="match status" value="1"/>
</dbReference>
<dbReference type="InterPro" id="IPR012953">
    <property type="entry name" value="BOP1_N_dom"/>
</dbReference>
<dbReference type="AlphaFoldDB" id="A0A7R9ED52"/>
<feature type="compositionally biased region" description="Basic residues" evidence="9">
    <location>
        <begin position="164"/>
        <end position="184"/>
    </location>
</feature>
<evidence type="ECO:0000256" key="2">
    <source>
        <dbReference type="ARBA" id="ARBA00022552"/>
    </source>
</evidence>
<comment type="function">
    <text evidence="7">Required for maturation of ribosomal RNAs and formation of the large ribosomal subunit.</text>
</comment>
<evidence type="ECO:0000256" key="9">
    <source>
        <dbReference type="SAM" id="MobiDB-lite"/>
    </source>
</evidence>
<dbReference type="Pfam" id="PF00400">
    <property type="entry name" value="WD40"/>
    <property type="match status" value="3"/>
</dbReference>
<dbReference type="InterPro" id="IPR001680">
    <property type="entry name" value="WD40_rpt"/>
</dbReference>
<keyword evidence="2 7" id="KW-0698">rRNA processing</keyword>
<dbReference type="Gene3D" id="2.130.10.10">
    <property type="entry name" value="YVTN repeat-like/Quinoprotein amine dehydrogenase"/>
    <property type="match status" value="2"/>
</dbReference>
<evidence type="ECO:0000259" key="10">
    <source>
        <dbReference type="SMART" id="SM01035"/>
    </source>
</evidence>
<keyword evidence="5 7" id="KW-0539">Nucleus</keyword>
<dbReference type="PANTHER" id="PTHR17605:SF0">
    <property type="entry name" value="RIBOSOME BIOGENESIS PROTEIN BOP1"/>
    <property type="match status" value="1"/>
</dbReference>
<dbReference type="InterPro" id="IPR019775">
    <property type="entry name" value="WD40_repeat_CS"/>
</dbReference>
<keyword evidence="1 7" id="KW-0690">Ribosome biogenesis</keyword>
<gene>
    <name evidence="11" type="ORF">TMSB3V08_LOCUS8540</name>
</gene>
<evidence type="ECO:0000256" key="5">
    <source>
        <dbReference type="ARBA" id="ARBA00023242"/>
    </source>
</evidence>
<dbReference type="GO" id="GO:0030687">
    <property type="term" value="C:preribosome, large subunit precursor"/>
    <property type="evidence" value="ECO:0007669"/>
    <property type="project" value="UniProtKB-UniRule"/>
</dbReference>
<dbReference type="PROSITE" id="PS00678">
    <property type="entry name" value="WD_REPEATS_1"/>
    <property type="match status" value="1"/>
</dbReference>
<dbReference type="PANTHER" id="PTHR17605">
    <property type="entry name" value="RIBOSOME BIOGENESIS PROTEIN BOP1 BLOCK OF PROLIFERATION 1 PROTEIN"/>
    <property type="match status" value="1"/>
</dbReference>
<dbReference type="GO" id="GO:0043021">
    <property type="term" value="F:ribonucleoprotein complex binding"/>
    <property type="evidence" value="ECO:0007669"/>
    <property type="project" value="UniProtKB-UniRule"/>
</dbReference>
<dbReference type="PROSITE" id="PS50082">
    <property type="entry name" value="WD_REPEATS_2"/>
    <property type="match status" value="1"/>
</dbReference>
<comment type="subcellular location">
    <subcellularLocation>
        <location evidence="7">Nucleus</location>
        <location evidence="7">Nucleolus</location>
    </subcellularLocation>
    <subcellularLocation>
        <location evidence="7">Nucleus</location>
        <location evidence="7">Nucleoplasm</location>
    </subcellularLocation>
</comment>
<evidence type="ECO:0000256" key="6">
    <source>
        <dbReference type="ARBA" id="ARBA00055102"/>
    </source>
</evidence>
<organism evidence="11">
    <name type="scientific">Timema monikensis</name>
    <dbReference type="NCBI Taxonomy" id="170555"/>
    <lineage>
        <taxon>Eukaryota</taxon>
        <taxon>Metazoa</taxon>
        <taxon>Ecdysozoa</taxon>
        <taxon>Arthropoda</taxon>
        <taxon>Hexapoda</taxon>
        <taxon>Insecta</taxon>
        <taxon>Pterygota</taxon>
        <taxon>Neoptera</taxon>
        <taxon>Polyneoptera</taxon>
        <taxon>Phasmatodea</taxon>
        <taxon>Timematodea</taxon>
        <taxon>Timematoidea</taxon>
        <taxon>Timematidae</taxon>
        <taxon>Timema</taxon>
    </lineage>
</organism>
<sequence>MEKMASSSRISNLKRKLKTPRSPQILATNSNEDGDSDSNRDEDDLLTAIENGNSDTSDDSAEENIGNESGDDDVDYDLIENGNKGSSDEADATSEEGGEEGSDSENEDGSTSGYGVEDGDDSEDLSFEEHSEIEDIGTESDEGISRISLSESKSDSETVPKNKTSVKAKRNTKIKPKTRNKKNKSITQTTKRFENAKAKAQSTSSQPTETDEYNHDSSDEEDIRNTVGNIPMRWYDEYTHLGYDWEGKKILKPPQGDELDNFLRRMEDPNFWRTVKDPQTGQDVVLCDADVDVIQRIQSQKIPNAHHEEYAPWIEWFSSEVMKTPLRKFPDHKRSFLPSKSESEKVSRIVYALKMGWIKPREEKKAKTPNFYMLWNTDDSAEHMRRIHSHIPAPKRRLPGHAESYNPPPEYLFDKRELKQWHKHKTDPWKRKLHFIPQKYGSLRQVPAYTHYMRERFLRCLDLYMCPREVKMKLTIEPEELVPQLPSPRDLQPYPTVMSLVYEGHTDIVRSISIEPKGQYIVSGSDDLTIKVWEVSTARCVRTIPAGGVVRCVSWCPNQALCLIAVAADRKVLLINPGVGDHLTVSKTDTLLKEAPPQDFTVWEVSTARCVRTIPAGGVVRCVSWCPNQALCLIAVAADRKVLLINPGVGDHLTVSKTDTLLKEAPPQDFTVTARVKAAVQWEEEISEDLWDSGIRIIINHFKEVRQVTWHGRGDYFATVMPEGLNRSVLIHQLSKRRSQIPFNKSKGLVQCVLFHPIRPIFFVATQRNVRVYDLVKQELIKKLLSNAKWISSMAIHHGGDNILVGTYDRKMLWFDLDLSTKPYQTLRLHGTAVRAVAYHKRYPLFASGSDDRSVIVCHGMVYNDLLQNPLIVPLKRLNYHKPMNDFGVLDLLFHPTQPWVFSSGGDCTIRLYT</sequence>
<evidence type="ECO:0000256" key="1">
    <source>
        <dbReference type="ARBA" id="ARBA00022517"/>
    </source>
</evidence>
<feature type="compositionally biased region" description="Acidic residues" evidence="9">
    <location>
        <begin position="88"/>
        <end position="108"/>
    </location>
</feature>
<accession>A0A7R9ED52</accession>